<dbReference type="RefSeq" id="WP_069715583.1">
    <property type="nucleotide sequence ID" value="NZ_MJEH01000002.1"/>
</dbReference>
<reference evidence="6 7" key="1">
    <citation type="submission" date="2016-08" db="EMBL/GenBank/DDBJ databases">
        <title>Genome of Bacillus solimangrovi GH2-4.</title>
        <authorList>
            <person name="Lim S."/>
            <person name="Kim B.-C."/>
        </authorList>
    </citation>
    <scope>NUCLEOTIDE SEQUENCE [LARGE SCALE GENOMIC DNA]</scope>
    <source>
        <strain evidence="6 7">GH2-4</strain>
    </source>
</reference>
<dbReference type="EMBL" id="MJEH01000002">
    <property type="protein sequence ID" value="OEH94436.1"/>
    <property type="molecule type" value="Genomic_DNA"/>
</dbReference>
<dbReference type="STRING" id="1305675.BFG57_08215"/>
<dbReference type="AlphaFoldDB" id="A0A1E5LK76"/>
<proteinExistence type="predicted"/>
<feature type="transmembrane region" description="Helical" evidence="5">
    <location>
        <begin position="67"/>
        <end position="85"/>
    </location>
</feature>
<evidence type="ECO:0000313" key="6">
    <source>
        <dbReference type="EMBL" id="OEH94436.1"/>
    </source>
</evidence>
<dbReference type="PANTHER" id="PTHR36974:SF1">
    <property type="entry name" value="DOXX FAMILY MEMBRANE PROTEIN"/>
    <property type="match status" value="1"/>
</dbReference>
<evidence type="ECO:0000256" key="4">
    <source>
        <dbReference type="ARBA" id="ARBA00023136"/>
    </source>
</evidence>
<evidence type="ECO:0000256" key="2">
    <source>
        <dbReference type="ARBA" id="ARBA00022692"/>
    </source>
</evidence>
<sequence>MVPFIVLVVSFAFFCIIGLLNPLLMDWQTSLRIAVALMFLVTASAHWGKRRPDLIKMVPPVLPNPKFIVSITGVLEIICSIGIVIPFTSNITSICLAILLVVMFPANFHAANKNVKIAGKPTMPLLQRTILQIIFIIAVIVAGYPFNSTL</sequence>
<evidence type="ECO:0000256" key="1">
    <source>
        <dbReference type="ARBA" id="ARBA00004141"/>
    </source>
</evidence>
<dbReference type="PANTHER" id="PTHR36974">
    <property type="entry name" value="MEMBRANE PROTEIN-RELATED"/>
    <property type="match status" value="1"/>
</dbReference>
<keyword evidence="7" id="KW-1185">Reference proteome</keyword>
<protein>
    <recommendedName>
        <fullName evidence="8">DoxX family protein</fullName>
    </recommendedName>
</protein>
<evidence type="ECO:0000313" key="7">
    <source>
        <dbReference type="Proteomes" id="UP000095209"/>
    </source>
</evidence>
<feature type="transmembrane region" description="Helical" evidence="5">
    <location>
        <begin position="129"/>
        <end position="146"/>
    </location>
</feature>
<gene>
    <name evidence="6" type="ORF">BFG57_08215</name>
</gene>
<accession>A0A1E5LK76</accession>
<evidence type="ECO:0000256" key="3">
    <source>
        <dbReference type="ARBA" id="ARBA00022989"/>
    </source>
</evidence>
<keyword evidence="2 5" id="KW-0812">Transmembrane</keyword>
<keyword evidence="3 5" id="KW-1133">Transmembrane helix</keyword>
<dbReference type="GO" id="GO:0016020">
    <property type="term" value="C:membrane"/>
    <property type="evidence" value="ECO:0007669"/>
    <property type="project" value="UniProtKB-SubCell"/>
</dbReference>
<comment type="caution">
    <text evidence="6">The sequence shown here is derived from an EMBL/GenBank/DDBJ whole genome shotgun (WGS) entry which is preliminary data.</text>
</comment>
<feature type="transmembrane region" description="Helical" evidence="5">
    <location>
        <begin position="30"/>
        <end position="47"/>
    </location>
</feature>
<dbReference type="OrthoDB" id="129693at2"/>
<comment type="subcellular location">
    <subcellularLocation>
        <location evidence="1">Membrane</location>
        <topology evidence="1">Multi-pass membrane protein</topology>
    </subcellularLocation>
</comment>
<feature type="transmembrane region" description="Helical" evidence="5">
    <location>
        <begin position="91"/>
        <end position="108"/>
    </location>
</feature>
<evidence type="ECO:0000256" key="5">
    <source>
        <dbReference type="SAM" id="Phobius"/>
    </source>
</evidence>
<evidence type="ECO:0008006" key="8">
    <source>
        <dbReference type="Google" id="ProtNLM"/>
    </source>
</evidence>
<organism evidence="6 7">
    <name type="scientific">Bacillus solimangrovi</name>
    <dbReference type="NCBI Taxonomy" id="1305675"/>
    <lineage>
        <taxon>Bacteria</taxon>
        <taxon>Bacillati</taxon>
        <taxon>Bacillota</taxon>
        <taxon>Bacilli</taxon>
        <taxon>Bacillales</taxon>
        <taxon>Bacillaceae</taxon>
        <taxon>Bacillus</taxon>
    </lineage>
</organism>
<dbReference type="InterPro" id="IPR032808">
    <property type="entry name" value="DoxX"/>
</dbReference>
<dbReference type="Pfam" id="PF07681">
    <property type="entry name" value="DoxX"/>
    <property type="match status" value="1"/>
</dbReference>
<keyword evidence="4 5" id="KW-0472">Membrane</keyword>
<feature type="transmembrane region" description="Helical" evidence="5">
    <location>
        <begin position="5"/>
        <end position="24"/>
    </location>
</feature>
<name>A0A1E5LK76_9BACI</name>
<dbReference type="Proteomes" id="UP000095209">
    <property type="component" value="Unassembled WGS sequence"/>
</dbReference>